<evidence type="ECO:0000313" key="3">
    <source>
        <dbReference type="Proteomes" id="UP000807353"/>
    </source>
</evidence>
<evidence type="ECO:0000256" key="1">
    <source>
        <dbReference type="SAM" id="Phobius"/>
    </source>
</evidence>
<comment type="caution">
    <text evidence="2">The sequence shown here is derived from an EMBL/GenBank/DDBJ whole genome shotgun (WGS) entry which is preliminary data.</text>
</comment>
<feature type="transmembrane region" description="Helical" evidence="1">
    <location>
        <begin position="388"/>
        <end position="414"/>
    </location>
</feature>
<dbReference type="OrthoDB" id="70250at2759"/>
<reference evidence="2" key="1">
    <citation type="submission" date="2020-11" db="EMBL/GenBank/DDBJ databases">
        <authorList>
            <consortium name="DOE Joint Genome Institute"/>
            <person name="Ahrendt S."/>
            <person name="Riley R."/>
            <person name="Andreopoulos W."/>
            <person name="Labutti K."/>
            <person name="Pangilinan J."/>
            <person name="Ruiz-Duenas F.J."/>
            <person name="Barrasa J.M."/>
            <person name="Sanchez-Garcia M."/>
            <person name="Camarero S."/>
            <person name="Miyauchi S."/>
            <person name="Serrano A."/>
            <person name="Linde D."/>
            <person name="Babiker R."/>
            <person name="Drula E."/>
            <person name="Ayuso-Fernandez I."/>
            <person name="Pacheco R."/>
            <person name="Padilla G."/>
            <person name="Ferreira P."/>
            <person name="Barriuso J."/>
            <person name="Kellner H."/>
            <person name="Castanera R."/>
            <person name="Alfaro M."/>
            <person name="Ramirez L."/>
            <person name="Pisabarro A.G."/>
            <person name="Kuo A."/>
            <person name="Tritt A."/>
            <person name="Lipzen A."/>
            <person name="He G."/>
            <person name="Yan M."/>
            <person name="Ng V."/>
            <person name="Cullen D."/>
            <person name="Martin F."/>
            <person name="Rosso M.-N."/>
            <person name="Henrissat B."/>
            <person name="Hibbett D."/>
            <person name="Martinez A.T."/>
            <person name="Grigoriev I.V."/>
        </authorList>
    </citation>
    <scope>NUCLEOTIDE SEQUENCE</scope>
    <source>
        <strain evidence="2">CBS 247.69</strain>
    </source>
</reference>
<keyword evidence="1" id="KW-1133">Transmembrane helix</keyword>
<dbReference type="GO" id="GO:0016020">
    <property type="term" value="C:membrane"/>
    <property type="evidence" value="ECO:0007669"/>
    <property type="project" value="InterPro"/>
</dbReference>
<dbReference type="PANTHER" id="PTHR21329:SF3">
    <property type="entry name" value="PHOSPHATIDYLINOSITOL N-ACETYLGLUCOSAMINYLTRANSFERASE SUBUNIT Q"/>
    <property type="match status" value="1"/>
</dbReference>
<dbReference type="Pfam" id="PF05024">
    <property type="entry name" value="Gpi1"/>
    <property type="match status" value="1"/>
</dbReference>
<dbReference type="Proteomes" id="UP000807353">
    <property type="component" value="Unassembled WGS sequence"/>
</dbReference>
<keyword evidence="1" id="KW-0812">Transmembrane</keyword>
<accession>A0A9P5YCG7</accession>
<dbReference type="InterPro" id="IPR007720">
    <property type="entry name" value="PigQ/GPI1"/>
</dbReference>
<feature type="transmembrane region" description="Helical" evidence="1">
    <location>
        <begin position="435"/>
        <end position="459"/>
    </location>
</feature>
<keyword evidence="2" id="KW-0808">Transferase</keyword>
<dbReference type="GO" id="GO:0016740">
    <property type="term" value="F:transferase activity"/>
    <property type="evidence" value="ECO:0007669"/>
    <property type="project" value="UniProtKB-KW"/>
</dbReference>
<dbReference type="EMBL" id="MU150240">
    <property type="protein sequence ID" value="KAF9466714.1"/>
    <property type="molecule type" value="Genomic_DNA"/>
</dbReference>
<proteinExistence type="predicted"/>
<feature type="transmembrane region" description="Helical" evidence="1">
    <location>
        <begin position="465"/>
        <end position="489"/>
    </location>
</feature>
<gene>
    <name evidence="2" type="ORF">BDZ94DRAFT_1250591</name>
</gene>
<feature type="transmembrane region" description="Helical" evidence="1">
    <location>
        <begin position="359"/>
        <end position="382"/>
    </location>
</feature>
<name>A0A9P5YCG7_9AGAR</name>
<dbReference type="GO" id="GO:0005783">
    <property type="term" value="C:endoplasmic reticulum"/>
    <property type="evidence" value="ECO:0007669"/>
    <property type="project" value="TreeGrafter"/>
</dbReference>
<organism evidence="2 3">
    <name type="scientific">Collybia nuda</name>
    <dbReference type="NCBI Taxonomy" id="64659"/>
    <lineage>
        <taxon>Eukaryota</taxon>
        <taxon>Fungi</taxon>
        <taxon>Dikarya</taxon>
        <taxon>Basidiomycota</taxon>
        <taxon>Agaricomycotina</taxon>
        <taxon>Agaricomycetes</taxon>
        <taxon>Agaricomycetidae</taxon>
        <taxon>Agaricales</taxon>
        <taxon>Tricholomatineae</taxon>
        <taxon>Clitocybaceae</taxon>
        <taxon>Collybia</taxon>
    </lineage>
</organism>
<dbReference type="PANTHER" id="PTHR21329">
    <property type="entry name" value="PHOSPHATIDYLINOSITOL N-ACETYLGLUCOSAMINYLTRANSFERASE SUBUNIT Q-RELATED"/>
    <property type="match status" value="1"/>
</dbReference>
<dbReference type="GO" id="GO:0006506">
    <property type="term" value="P:GPI anchor biosynthetic process"/>
    <property type="evidence" value="ECO:0007669"/>
    <property type="project" value="InterPro"/>
</dbReference>
<keyword evidence="1" id="KW-0472">Membrane</keyword>
<protein>
    <submittedName>
        <fullName evidence="2">N-acetylglucosaminyl transferase component-domain-containing protein</fullName>
    </submittedName>
</protein>
<dbReference type="AlphaFoldDB" id="A0A9P5YCG7"/>
<keyword evidence="3" id="KW-1185">Reference proteome</keyword>
<evidence type="ECO:0000313" key="2">
    <source>
        <dbReference type="EMBL" id="KAF9466714.1"/>
    </source>
</evidence>
<sequence>MPTIFWPDDVRQAGFCYGWVNPAICVSGTLQVGTLEDAQEKLRQLSHVPQWEQLVKLCGSEPIILGTCEFSQTNGSRLPVLQLSMSEPVDNIFVYYYRHSPSTLRFYALETLGLDTANRADVASGSEYLKLSQHDFTEPRKRQVKSGLDDTVINQFNSALVPDGLLQNTRLHTRQNPLGFAWLTFLRLVNRRFSSPVSSISRLLACLCSVPIFPFRTSPRLKDISATIQQIDVRAEQGEFFVTEAVTVHRRSSTHISVHSARYTNFFNTVWLMLNDITIGLAFGSFLCENHLVLSRFLNRTVEDIFIIWVQRALVWLDSWPAGLKLNTELSRFYSHTFIGLVTAWGGLLLRFASCSPALIYIIGIVSCGGVTLAISVFIDLLAVLTAHIYICYAVSGAVYQRMLKTAGSLWNLFRGKRYNVLRNRTDSWEYDIDQLIFGTILFTLLAFLFPTVLAYYALFAMMRFGILILQACMETLLALLNHFPLFALMLRIKDPWRLPGGIYFSAINTPGLSHPQLVIKNQPVPFSTIFFQYIQLLSRLATHYNPLRLLRCIFSGQYLAAISRYSIRYNKIPEEHISII</sequence>